<dbReference type="Gene3D" id="3.40.190.290">
    <property type="match status" value="1"/>
</dbReference>
<evidence type="ECO:0000313" key="7">
    <source>
        <dbReference type="Proteomes" id="UP000626210"/>
    </source>
</evidence>
<evidence type="ECO:0000256" key="3">
    <source>
        <dbReference type="ARBA" id="ARBA00023125"/>
    </source>
</evidence>
<dbReference type="PROSITE" id="PS50931">
    <property type="entry name" value="HTH_LYSR"/>
    <property type="match status" value="1"/>
</dbReference>
<evidence type="ECO:0000256" key="4">
    <source>
        <dbReference type="ARBA" id="ARBA00023163"/>
    </source>
</evidence>
<proteinExistence type="inferred from homology"/>
<dbReference type="RefSeq" id="WP_189690519.1">
    <property type="nucleotide sequence ID" value="NZ_BMYK01000035.1"/>
</dbReference>
<gene>
    <name evidence="6" type="ORF">GCM10007320_59600</name>
</gene>
<dbReference type="InterPro" id="IPR005119">
    <property type="entry name" value="LysR_subst-bd"/>
</dbReference>
<keyword evidence="3" id="KW-0238">DNA-binding</keyword>
<dbReference type="EMBL" id="BMYK01000035">
    <property type="protein sequence ID" value="GHD01350.1"/>
    <property type="molecule type" value="Genomic_DNA"/>
</dbReference>
<name>A0ABQ3GDD3_9BURK</name>
<dbReference type="PANTHER" id="PTHR30537">
    <property type="entry name" value="HTH-TYPE TRANSCRIPTIONAL REGULATOR"/>
    <property type="match status" value="1"/>
</dbReference>
<evidence type="ECO:0000259" key="5">
    <source>
        <dbReference type="PROSITE" id="PS50931"/>
    </source>
</evidence>
<dbReference type="InterPro" id="IPR036390">
    <property type="entry name" value="WH_DNA-bd_sf"/>
</dbReference>
<comment type="similarity">
    <text evidence="1">Belongs to the LysR transcriptional regulatory family.</text>
</comment>
<dbReference type="Pfam" id="PF03466">
    <property type="entry name" value="LysR_substrate"/>
    <property type="match status" value="1"/>
</dbReference>
<evidence type="ECO:0000256" key="2">
    <source>
        <dbReference type="ARBA" id="ARBA00023015"/>
    </source>
</evidence>
<dbReference type="Pfam" id="PF00126">
    <property type="entry name" value="HTH_1"/>
    <property type="match status" value="1"/>
</dbReference>
<evidence type="ECO:0000256" key="1">
    <source>
        <dbReference type="ARBA" id="ARBA00009437"/>
    </source>
</evidence>
<sequence length="324" mass="35151">MDIKLVEAFVLLMRSGSLTRAAADSGVPKATLSRQVARLEELLGVQLVVRSARRLSPTEAGRAFHAHGERLLVQLQDGLASAQAQVRDMASGDAGSLTVLTDTHFSTTFLCGMVRRYIDQHPNVRCTLAIADRPASPAIDTVDCYLCSEPPDLPHLVAKPLGRLAYSLYASPRYLAGHAPPQRPADLADHVAVVLRERLAGRAGLQLNGRDASFTWTPRVAADTNDYWVLKTFCLDGLGIAALPDFFCAPEVQAGGLRVVLPGWHTEPLRVYAVYQKQRFMARKLRGFIDMIAGCIDEIAELHQYVGSPGRAPRGGGPAPSPRP</sequence>
<keyword evidence="7" id="KW-1185">Reference proteome</keyword>
<dbReference type="PANTHER" id="PTHR30537:SF5">
    <property type="entry name" value="HTH-TYPE TRANSCRIPTIONAL ACTIVATOR TTDR-RELATED"/>
    <property type="match status" value="1"/>
</dbReference>
<dbReference type="SUPFAM" id="SSF53850">
    <property type="entry name" value="Periplasmic binding protein-like II"/>
    <property type="match status" value="1"/>
</dbReference>
<accession>A0ABQ3GDD3</accession>
<organism evidence="6 7">
    <name type="scientific">Pseudorhodoferax aquiterrae</name>
    <dbReference type="NCBI Taxonomy" id="747304"/>
    <lineage>
        <taxon>Bacteria</taxon>
        <taxon>Pseudomonadati</taxon>
        <taxon>Pseudomonadota</taxon>
        <taxon>Betaproteobacteria</taxon>
        <taxon>Burkholderiales</taxon>
        <taxon>Comamonadaceae</taxon>
    </lineage>
</organism>
<protein>
    <submittedName>
        <fullName evidence="6">LysR family transcriptional regulator</fullName>
    </submittedName>
</protein>
<comment type="caution">
    <text evidence="6">The sequence shown here is derived from an EMBL/GenBank/DDBJ whole genome shotgun (WGS) entry which is preliminary data.</text>
</comment>
<feature type="domain" description="HTH lysR-type" evidence="5">
    <location>
        <begin position="1"/>
        <end position="58"/>
    </location>
</feature>
<evidence type="ECO:0000313" key="6">
    <source>
        <dbReference type="EMBL" id="GHD01350.1"/>
    </source>
</evidence>
<dbReference type="Proteomes" id="UP000626210">
    <property type="component" value="Unassembled WGS sequence"/>
</dbReference>
<keyword evidence="4" id="KW-0804">Transcription</keyword>
<dbReference type="SUPFAM" id="SSF46785">
    <property type="entry name" value="Winged helix' DNA-binding domain"/>
    <property type="match status" value="1"/>
</dbReference>
<dbReference type="InterPro" id="IPR036388">
    <property type="entry name" value="WH-like_DNA-bd_sf"/>
</dbReference>
<dbReference type="InterPro" id="IPR000847">
    <property type="entry name" value="LysR_HTH_N"/>
</dbReference>
<keyword evidence="2" id="KW-0805">Transcription regulation</keyword>
<dbReference type="Gene3D" id="1.10.10.10">
    <property type="entry name" value="Winged helix-like DNA-binding domain superfamily/Winged helix DNA-binding domain"/>
    <property type="match status" value="1"/>
</dbReference>
<dbReference type="CDD" id="cd08422">
    <property type="entry name" value="PBP2_CrgA_like"/>
    <property type="match status" value="1"/>
</dbReference>
<reference evidence="7" key="1">
    <citation type="journal article" date="2019" name="Int. J. Syst. Evol. Microbiol.">
        <title>The Global Catalogue of Microorganisms (GCM) 10K type strain sequencing project: providing services to taxonomists for standard genome sequencing and annotation.</title>
        <authorList>
            <consortium name="The Broad Institute Genomics Platform"/>
            <consortium name="The Broad Institute Genome Sequencing Center for Infectious Disease"/>
            <person name="Wu L."/>
            <person name="Ma J."/>
        </authorList>
    </citation>
    <scope>NUCLEOTIDE SEQUENCE [LARGE SCALE GENOMIC DNA]</scope>
    <source>
        <strain evidence="7">KCTC 23314</strain>
    </source>
</reference>
<dbReference type="InterPro" id="IPR058163">
    <property type="entry name" value="LysR-type_TF_proteobact-type"/>
</dbReference>